<dbReference type="InterPro" id="IPR008969">
    <property type="entry name" value="CarboxyPept-like_regulatory"/>
</dbReference>
<keyword evidence="3" id="KW-0675">Receptor</keyword>
<evidence type="ECO:0000313" key="3">
    <source>
        <dbReference type="EMBL" id="SEH89024.1"/>
    </source>
</evidence>
<accession>A0A1H6LKB8</accession>
<gene>
    <name evidence="3" type="ORF">SAMN02927937_01976</name>
</gene>
<feature type="chain" id="PRO_5011794386" evidence="1">
    <location>
        <begin position="20"/>
        <end position="819"/>
    </location>
</feature>
<dbReference type="InterPro" id="IPR012910">
    <property type="entry name" value="Plug_dom"/>
</dbReference>
<evidence type="ECO:0000259" key="2">
    <source>
        <dbReference type="Pfam" id="PF07715"/>
    </source>
</evidence>
<dbReference type="STRING" id="1159016.SAMN02927937_01976"/>
<evidence type="ECO:0000256" key="1">
    <source>
        <dbReference type="SAM" id="SignalP"/>
    </source>
</evidence>
<dbReference type="Gene3D" id="2.60.40.1120">
    <property type="entry name" value="Carboxypeptidase-like, regulatory domain"/>
    <property type="match status" value="1"/>
</dbReference>
<keyword evidence="1" id="KW-0732">Signal</keyword>
<dbReference type="Pfam" id="PF07715">
    <property type="entry name" value="Plug"/>
    <property type="match status" value="1"/>
</dbReference>
<keyword evidence="4" id="KW-1185">Reference proteome</keyword>
<dbReference type="InterPro" id="IPR037066">
    <property type="entry name" value="Plug_dom_sf"/>
</dbReference>
<dbReference type="SUPFAM" id="SSF56935">
    <property type="entry name" value="Porins"/>
    <property type="match status" value="1"/>
</dbReference>
<dbReference type="Gene3D" id="2.170.130.10">
    <property type="entry name" value="TonB-dependent receptor, plug domain"/>
    <property type="match status" value="1"/>
</dbReference>
<proteinExistence type="predicted"/>
<dbReference type="SUPFAM" id="SSF49464">
    <property type="entry name" value="Carboxypeptidase regulatory domain-like"/>
    <property type="match status" value="1"/>
</dbReference>
<name>A0A1H6LKB8_9FLAO</name>
<protein>
    <submittedName>
        <fullName evidence="3">TonB-dependent Receptor Plug Domain</fullName>
    </submittedName>
</protein>
<feature type="signal peptide" evidence="1">
    <location>
        <begin position="1"/>
        <end position="19"/>
    </location>
</feature>
<dbReference type="Proteomes" id="UP000199634">
    <property type="component" value="Unassembled WGS sequence"/>
</dbReference>
<dbReference type="EMBL" id="FNXE01000027">
    <property type="protein sequence ID" value="SEH89024.1"/>
    <property type="molecule type" value="Genomic_DNA"/>
</dbReference>
<evidence type="ECO:0000313" key="4">
    <source>
        <dbReference type="Proteomes" id="UP000199634"/>
    </source>
</evidence>
<sequence length="819" mass="93707">MKKSTYTFLFFVISACGFAQTAHIKGVVLNEQNVPVQNVLVQAQHKQVHTNTNGFYFLEVTPAENISIQFQAENYLPVTYVESLRENQSFELNIRLSDASEQLQELVIDKNLRQRFEGTTIISPDVIRRIPGANAGVENILKTLPGVYSNNELSTQYAVRGGNYDENMVYVNEIEVYRPFLIRSGQQEGLSFTNTSMTDKVDFSSGGYQAKYGDKMSSVLDITYRKPTQFGGQLDASILGGGVTVDLASKDQKWTAITGFRYRNNALLVKSQDVEVDYKPRYLDAQSLITFQPSAKWEWSLLLNASKNVYEYTPLVKRTKFGTIGDAKEMSVYYEGSEIDQYQTYFGALKGVFKPNLENSYKVIASAYHTKEEEYYDIWGQYAMGNVSGDLGGNAGEVEYTVGLGSQLNHGRNNYDALIVSAEVKGQHKRGENEIEWGVRYVSEDVRDRLVEWEMVDSAGFSLAHPYFSTPNNQPYEPYQGELLPYQNVRATNFVKINRLNGFAQWSKRGAIGEHETFVNIGVRGHYWNVDAEGYETSDAQFTISPRAQFAIKPNWDNTDMVFRLSGGLYHQPPSYRELRAMDGSINPDVKAQQAVHVVLSNDYSFKIKETPFKLFTELYYKNMSNVNTYTLENVRIRYRADNNAEAYVYGADVRLNGEIVPGIESWFSVGYLKTEENYNNKGFIARPTDQRLKLGLMFQDYMPAIPNLKLYLNQVYNTGLPGGSPSYVDPYDYQIRLKNYMRTDAGFSYIFKDQTFTSDKKWLQPFEEVAVGFEIYNLFNNENAITNTWVRDVYSKVMYAIPNRMTMRTFNLKLNMRW</sequence>
<organism evidence="3 4">
    <name type="scientific">Paenimyroides marinum</name>
    <dbReference type="NCBI Taxonomy" id="1159016"/>
    <lineage>
        <taxon>Bacteria</taxon>
        <taxon>Pseudomonadati</taxon>
        <taxon>Bacteroidota</taxon>
        <taxon>Flavobacteriia</taxon>
        <taxon>Flavobacteriales</taxon>
        <taxon>Flavobacteriaceae</taxon>
        <taxon>Paenimyroides</taxon>
    </lineage>
</organism>
<dbReference type="Pfam" id="PF13620">
    <property type="entry name" value="CarboxypepD_reg"/>
    <property type="match status" value="1"/>
</dbReference>
<dbReference type="PROSITE" id="PS51257">
    <property type="entry name" value="PROKAR_LIPOPROTEIN"/>
    <property type="match status" value="1"/>
</dbReference>
<dbReference type="RefSeq" id="WP_245725307.1">
    <property type="nucleotide sequence ID" value="NZ_FNXE01000027.1"/>
</dbReference>
<dbReference type="AlphaFoldDB" id="A0A1H6LKB8"/>
<feature type="domain" description="TonB-dependent receptor plug" evidence="2">
    <location>
        <begin position="119"/>
        <end position="214"/>
    </location>
</feature>
<reference evidence="3 4" key="1">
    <citation type="submission" date="2016-10" db="EMBL/GenBank/DDBJ databases">
        <authorList>
            <person name="de Groot N.N."/>
        </authorList>
    </citation>
    <scope>NUCLEOTIDE SEQUENCE [LARGE SCALE GENOMIC DNA]</scope>
    <source>
        <strain evidence="3 4">CGMCC 1.10825</strain>
    </source>
</reference>